<dbReference type="OrthoDB" id="10258420at2759"/>
<evidence type="ECO:0000313" key="3">
    <source>
        <dbReference type="Proteomes" id="UP000070089"/>
    </source>
</evidence>
<dbReference type="AlphaFoldDB" id="A0A132NXL7"/>
<feature type="compositionally biased region" description="Acidic residues" evidence="1">
    <location>
        <begin position="237"/>
        <end position="253"/>
    </location>
</feature>
<feature type="compositionally biased region" description="Basic residues" evidence="1">
    <location>
        <begin position="219"/>
        <end position="230"/>
    </location>
</feature>
<sequence>MRRSSLQWSIGSNVGFKKGGVMKRQYLRQGAVAVNWLQLYELDFASILASDATDELTKVSTQLLYGDFRSLSNPQYHAYCYAALQALQMYGQYLAGIYHEQAEKLTEAQNFYLKAETAPEALKKRLEEYQAENKHLKEVIRNITQMNAALMKKFVDLKDKFNSIVPLLQMLPKCRCGKTFISKDTLLHHMQVSHPHWPIPPEYEEWRSTSFQRPERSSSTRKRLAKKRLPKSASDYQETDSDSISDASDESSDPDLSPNKRARSSQRNSKRSKRHMHPPLSPVPRSRSSNTNNFVHATNSGHIYEPPRSCSSYVPQSQTLNTRPNQFSTHAIPHAAPKDSGQVQYILPQDAPSKQVSIADPTLNNLKTAEIEALVERAIARSLSAHHTAFQPAGYQADDKQQSAPIPPVSVVSSYRPPYLGNQLGEQQTLVYQPEDYEICPTSKTELKSPIGFRQADEPIISMVETAPSAGTNTVKPPPYAPVPNYVSSQLGSESLPSLHEKNSFPGHENVPPQYQAETLSTTIPANPTILQATAPVVTLNPSAVFVQPPDNILSPLHVKPQVEQPTQGSQPPAPAAISQISRESTLFAEDPEPQPAVSAAEHAARINDALAEHVRENWPELFQKPGSLPYNLDLTEPEILRRISVLNRSINNAVAANNLAHSSISGYHSSLSTYEEYGSTINDFSHRS</sequence>
<feature type="compositionally biased region" description="Polar residues" evidence="1">
    <location>
        <begin position="290"/>
        <end position="301"/>
    </location>
</feature>
<evidence type="ECO:0000256" key="1">
    <source>
        <dbReference type="SAM" id="MobiDB-lite"/>
    </source>
</evidence>
<name>A0A132NXL7_GIAIN</name>
<accession>A0A132NXL7</accession>
<dbReference type="EMBL" id="JXTI01000022">
    <property type="protein sequence ID" value="KWX14806.1"/>
    <property type="molecule type" value="Genomic_DNA"/>
</dbReference>
<gene>
    <name evidence="2" type="ORF">QR46_1167</name>
</gene>
<proteinExistence type="predicted"/>
<evidence type="ECO:0000313" key="2">
    <source>
        <dbReference type="EMBL" id="KWX14806.1"/>
    </source>
</evidence>
<reference evidence="2 3" key="1">
    <citation type="journal article" date="2015" name="Mol. Biochem. Parasitol.">
        <title>Identification of polymorphic genes for use in assemblage B genotyping assays through comparative genomics of multiple assemblage B Giardia duodenalis isolates.</title>
        <authorList>
            <person name="Wielinga C."/>
            <person name="Thompson R.C."/>
            <person name="Monis P."/>
            <person name="Ryan U."/>
        </authorList>
    </citation>
    <scope>NUCLEOTIDE SEQUENCE [LARGE SCALE GENOMIC DNA]</scope>
    <source>
        <strain evidence="2 3">BAH15c1</strain>
    </source>
</reference>
<feature type="compositionally biased region" description="Basic residues" evidence="1">
    <location>
        <begin position="260"/>
        <end position="277"/>
    </location>
</feature>
<protein>
    <submittedName>
        <fullName evidence="2">Uncharacterized protein</fullName>
    </submittedName>
</protein>
<feature type="region of interest" description="Disordered" evidence="1">
    <location>
        <begin position="208"/>
        <end position="315"/>
    </location>
</feature>
<dbReference type="VEuPathDB" id="GiardiaDB:QR46_1167"/>
<organism evidence="2 3">
    <name type="scientific">Giardia duodenalis assemblage B</name>
    <dbReference type="NCBI Taxonomy" id="1394984"/>
    <lineage>
        <taxon>Eukaryota</taxon>
        <taxon>Metamonada</taxon>
        <taxon>Diplomonadida</taxon>
        <taxon>Hexamitidae</taxon>
        <taxon>Giardiinae</taxon>
        <taxon>Giardia</taxon>
    </lineage>
</organism>
<comment type="caution">
    <text evidence="2">The sequence shown here is derived from an EMBL/GenBank/DDBJ whole genome shotgun (WGS) entry which is preliminary data.</text>
</comment>
<dbReference type="Proteomes" id="UP000070089">
    <property type="component" value="Unassembled WGS sequence"/>
</dbReference>